<dbReference type="Proteomes" id="UP001499987">
    <property type="component" value="Unassembled WGS sequence"/>
</dbReference>
<accession>A0ABN1TQM0</accession>
<organism evidence="1 2">
    <name type="scientific">Kitasatospora arboriphila</name>
    <dbReference type="NCBI Taxonomy" id="258052"/>
    <lineage>
        <taxon>Bacteria</taxon>
        <taxon>Bacillati</taxon>
        <taxon>Actinomycetota</taxon>
        <taxon>Actinomycetes</taxon>
        <taxon>Kitasatosporales</taxon>
        <taxon>Streptomycetaceae</taxon>
        <taxon>Kitasatospora</taxon>
    </lineage>
</organism>
<name>A0ABN1TQM0_9ACTN</name>
<comment type="caution">
    <text evidence="1">The sequence shown here is derived from an EMBL/GenBank/DDBJ whole genome shotgun (WGS) entry which is preliminary data.</text>
</comment>
<proteinExistence type="predicted"/>
<keyword evidence="2" id="KW-1185">Reference proteome</keyword>
<evidence type="ECO:0000313" key="2">
    <source>
        <dbReference type="Proteomes" id="UP001499987"/>
    </source>
</evidence>
<dbReference type="EMBL" id="BAAALD010000046">
    <property type="protein sequence ID" value="GAA1097687.1"/>
    <property type="molecule type" value="Genomic_DNA"/>
</dbReference>
<reference evidence="1 2" key="1">
    <citation type="journal article" date="2019" name="Int. J. Syst. Evol. Microbiol.">
        <title>The Global Catalogue of Microorganisms (GCM) 10K type strain sequencing project: providing services to taxonomists for standard genome sequencing and annotation.</title>
        <authorList>
            <consortium name="The Broad Institute Genomics Platform"/>
            <consortium name="The Broad Institute Genome Sequencing Center for Infectious Disease"/>
            <person name="Wu L."/>
            <person name="Ma J."/>
        </authorList>
    </citation>
    <scope>NUCLEOTIDE SEQUENCE [LARGE SCALE GENOMIC DNA]</scope>
    <source>
        <strain evidence="1 2">JCM 13002</strain>
    </source>
</reference>
<protein>
    <submittedName>
        <fullName evidence="1">Uncharacterized protein</fullName>
    </submittedName>
</protein>
<gene>
    <name evidence="1" type="ORF">GCM10009663_45750</name>
</gene>
<sequence>MLPGVEGEQRGGALADVAVVVVDLLDDQAPAERLPGEDAPAAALDADGGGGQLLAEGLEGAEVLGDRVAEGAVGAVAALRGEVLPEQRVQDVAGEVEGERLLQADEAAVLLLVARLGELFEGVVGALDVGGVVLGVVQLQDLGGHRALEGGVVVRQVGKRVGAHGGTRPLSTDGGDRAGATLLPMTCKSESFASAC</sequence>
<evidence type="ECO:0000313" key="1">
    <source>
        <dbReference type="EMBL" id="GAA1097687.1"/>
    </source>
</evidence>